<evidence type="ECO:0000256" key="2">
    <source>
        <dbReference type="ARBA" id="ARBA00022676"/>
    </source>
</evidence>
<dbReference type="InterPro" id="IPR008630">
    <property type="entry name" value="Glyco_trans_34"/>
</dbReference>
<comment type="similarity">
    <text evidence="1">Belongs to the glycosyltransferase 34 family.</text>
</comment>
<gene>
    <name evidence="6" type="ORF">F8M41_002292</name>
</gene>
<dbReference type="GO" id="GO:0000139">
    <property type="term" value="C:Golgi membrane"/>
    <property type="evidence" value="ECO:0007669"/>
    <property type="project" value="TreeGrafter"/>
</dbReference>
<dbReference type="GO" id="GO:0016757">
    <property type="term" value="F:glycosyltransferase activity"/>
    <property type="evidence" value="ECO:0007669"/>
    <property type="project" value="UniProtKB-KW"/>
</dbReference>
<evidence type="ECO:0000256" key="3">
    <source>
        <dbReference type="ARBA" id="ARBA00022679"/>
    </source>
</evidence>
<dbReference type="PANTHER" id="PTHR31306">
    <property type="entry name" value="ALPHA-1,6-MANNOSYLTRANSFERASE MNN11-RELATED"/>
    <property type="match status" value="1"/>
</dbReference>
<keyword evidence="5" id="KW-0812">Transmembrane</keyword>
<dbReference type="InterPro" id="IPR029044">
    <property type="entry name" value="Nucleotide-diphossugar_trans"/>
</dbReference>
<dbReference type="Pfam" id="PF05637">
    <property type="entry name" value="Glyco_transf_34"/>
    <property type="match status" value="1"/>
</dbReference>
<dbReference type="OrthoDB" id="205108at2759"/>
<dbReference type="EMBL" id="WTPW01001196">
    <property type="protein sequence ID" value="KAF0449908.1"/>
    <property type="molecule type" value="Genomic_DNA"/>
</dbReference>
<accession>A0A8H3XG22</accession>
<keyword evidence="5" id="KW-0472">Membrane</keyword>
<dbReference type="Gene3D" id="3.90.550.10">
    <property type="entry name" value="Spore Coat Polysaccharide Biosynthesis Protein SpsA, Chain A"/>
    <property type="match status" value="1"/>
</dbReference>
<feature type="region of interest" description="Disordered" evidence="4">
    <location>
        <begin position="71"/>
        <end position="90"/>
    </location>
</feature>
<keyword evidence="7" id="KW-1185">Reference proteome</keyword>
<dbReference type="Proteomes" id="UP000439903">
    <property type="component" value="Unassembled WGS sequence"/>
</dbReference>
<dbReference type="GO" id="GO:0006487">
    <property type="term" value="P:protein N-linked glycosylation"/>
    <property type="evidence" value="ECO:0007669"/>
    <property type="project" value="TreeGrafter"/>
</dbReference>
<evidence type="ECO:0000256" key="5">
    <source>
        <dbReference type="SAM" id="Phobius"/>
    </source>
</evidence>
<organism evidence="6 7">
    <name type="scientific">Gigaspora margarita</name>
    <dbReference type="NCBI Taxonomy" id="4874"/>
    <lineage>
        <taxon>Eukaryota</taxon>
        <taxon>Fungi</taxon>
        <taxon>Fungi incertae sedis</taxon>
        <taxon>Mucoromycota</taxon>
        <taxon>Glomeromycotina</taxon>
        <taxon>Glomeromycetes</taxon>
        <taxon>Diversisporales</taxon>
        <taxon>Gigasporaceae</taxon>
        <taxon>Gigaspora</taxon>
    </lineage>
</organism>
<comment type="caution">
    <text evidence="6">The sequence shown here is derived from an EMBL/GenBank/DDBJ whole genome shotgun (WGS) entry which is preliminary data.</text>
</comment>
<feature type="transmembrane region" description="Helical" evidence="5">
    <location>
        <begin position="28"/>
        <end position="48"/>
    </location>
</feature>
<keyword evidence="2" id="KW-0328">Glycosyltransferase</keyword>
<keyword evidence="3 6" id="KW-0808">Transferase</keyword>
<protein>
    <submittedName>
        <fullName evidence="6">Glycosyltransferase Family 34 protein</fullName>
    </submittedName>
</protein>
<dbReference type="PANTHER" id="PTHR31306:SF4">
    <property type="entry name" value="ALPHA-1,2-GALACTOSYLTRANSFERASE"/>
    <property type="match status" value="1"/>
</dbReference>
<sequence>MFDILRTNNNSISSLEPRRYRRQKLNTYLAIFSIVFAIIIIFILFFSIQNYYSNSIGLSSNVKTNNSYSNLNDSNSSGFKNEDYNKTDGSNGYIEEDLDNMEDEEDEFENVENVVVNPPIPHDKTEKIEINTSNHYKLFILITTELIDYRKRNLLREILFGIENNLEPCISYNMDLYYKFLIPPHDLGQNKELYENFISEIIENNDIVEFQNLLGSNFTQETILNWVQTQKDYNITFDHLVLIDGNSVTNLEEIDFNLSQNTEDDEYSANLPKVIWGNFETPSADNIVVIGTGAIKTILENKDLVKHLNYSNLITQAYFYTKENFESLSNNLQSLFFLNDNQGFIVWNGKMENIPQTPTIGVGNLLMADDLIKVTEHLSIPFVPACHLTTPSEGEPRIAVVTSSSFEDDSKNCKPSILDISFASANNKRKYSQKYGYSFIPLQTSKRGIVTWGRIDAIKRTLSYYDWVLWIDTNSVITNYNVSISDLIEKFYLIIGKRAIYNVDIDEKEKYEKGKEIFDKKINMVIAEPKEGDEGDVGMLLIKNSGWSFGFIRNVQAVRDKSTVERGTIWRVLEEFPEFQKRVLLLSHKEYPLNSSPEDWKKGDFIINYGSKKCPANSIANSLKLNLEKNS</sequence>
<name>A0A8H3XG22_GIGMA</name>
<evidence type="ECO:0000313" key="6">
    <source>
        <dbReference type="EMBL" id="KAF0449908.1"/>
    </source>
</evidence>
<evidence type="ECO:0000256" key="4">
    <source>
        <dbReference type="SAM" id="MobiDB-lite"/>
    </source>
</evidence>
<reference evidence="6 7" key="1">
    <citation type="journal article" date="2019" name="Environ. Microbiol.">
        <title>At the nexus of three kingdoms: the genome of the mycorrhizal fungus Gigaspora margarita provides insights into plant, endobacterial and fungal interactions.</title>
        <authorList>
            <person name="Venice F."/>
            <person name="Ghignone S."/>
            <person name="Salvioli di Fossalunga A."/>
            <person name="Amselem J."/>
            <person name="Novero M."/>
            <person name="Xianan X."/>
            <person name="Sedzielewska Toro K."/>
            <person name="Morin E."/>
            <person name="Lipzen A."/>
            <person name="Grigoriev I.V."/>
            <person name="Henrissat B."/>
            <person name="Martin F.M."/>
            <person name="Bonfante P."/>
        </authorList>
    </citation>
    <scope>NUCLEOTIDE SEQUENCE [LARGE SCALE GENOMIC DNA]</scope>
    <source>
        <strain evidence="6 7">BEG34</strain>
    </source>
</reference>
<proteinExistence type="inferred from homology"/>
<keyword evidence="5" id="KW-1133">Transmembrane helix</keyword>
<evidence type="ECO:0000313" key="7">
    <source>
        <dbReference type="Proteomes" id="UP000439903"/>
    </source>
</evidence>
<evidence type="ECO:0000256" key="1">
    <source>
        <dbReference type="ARBA" id="ARBA00005664"/>
    </source>
</evidence>
<dbReference type="AlphaFoldDB" id="A0A8H3XG22"/>